<proteinExistence type="predicted"/>
<name>A0A0E9SV86_ANGAN</name>
<dbReference type="AlphaFoldDB" id="A0A0E9SV86"/>
<reference evidence="1" key="1">
    <citation type="submission" date="2014-11" db="EMBL/GenBank/DDBJ databases">
        <authorList>
            <person name="Amaro Gonzalez C."/>
        </authorList>
    </citation>
    <scope>NUCLEOTIDE SEQUENCE</scope>
</reference>
<organism evidence="1">
    <name type="scientific">Anguilla anguilla</name>
    <name type="common">European freshwater eel</name>
    <name type="synonym">Muraena anguilla</name>
    <dbReference type="NCBI Taxonomy" id="7936"/>
    <lineage>
        <taxon>Eukaryota</taxon>
        <taxon>Metazoa</taxon>
        <taxon>Chordata</taxon>
        <taxon>Craniata</taxon>
        <taxon>Vertebrata</taxon>
        <taxon>Euteleostomi</taxon>
        <taxon>Actinopterygii</taxon>
        <taxon>Neopterygii</taxon>
        <taxon>Teleostei</taxon>
        <taxon>Anguilliformes</taxon>
        <taxon>Anguillidae</taxon>
        <taxon>Anguilla</taxon>
    </lineage>
</organism>
<protein>
    <submittedName>
        <fullName evidence="1">Uncharacterized protein</fullName>
    </submittedName>
</protein>
<reference evidence="1" key="2">
    <citation type="journal article" date="2015" name="Fish Shellfish Immunol.">
        <title>Early steps in the European eel (Anguilla anguilla)-Vibrio vulnificus interaction in the gills: Role of the RtxA13 toxin.</title>
        <authorList>
            <person name="Callol A."/>
            <person name="Pajuelo D."/>
            <person name="Ebbesson L."/>
            <person name="Teles M."/>
            <person name="MacKenzie S."/>
            <person name="Amaro C."/>
        </authorList>
    </citation>
    <scope>NUCLEOTIDE SEQUENCE</scope>
</reference>
<sequence length="43" mass="4763">MFCQQFSRLLSGILSPTNVCTADCSISECTHTNVTNSYDCQIM</sequence>
<accession>A0A0E9SV86</accession>
<evidence type="ECO:0000313" key="1">
    <source>
        <dbReference type="EMBL" id="JAH45221.1"/>
    </source>
</evidence>
<dbReference type="EMBL" id="GBXM01063356">
    <property type="protein sequence ID" value="JAH45221.1"/>
    <property type="molecule type" value="Transcribed_RNA"/>
</dbReference>